<dbReference type="Pfam" id="PF03819">
    <property type="entry name" value="MazG"/>
    <property type="match status" value="1"/>
</dbReference>
<sequence>MNELTKLTKAWCLIRKLDKGNPDKQALKVMEEAGELAGATVRGDDHQMKDAIGDIFVTLVVLCMQKGWNIEHCIDQAYQEIKARRGKMVDGVFVKEEDL</sequence>
<accession>A0AAJ5EFJ7</accession>
<feature type="domain" description="NTP pyrophosphohydrolase MazG-like" evidence="1">
    <location>
        <begin position="27"/>
        <end position="85"/>
    </location>
</feature>
<name>A0AAJ5EFJ7_9ENTE</name>
<dbReference type="AlphaFoldDB" id="A0AAJ5EFJ7"/>
<dbReference type="EMBL" id="CP038865">
    <property type="protein sequence ID" value="QCA28235.1"/>
    <property type="molecule type" value="Genomic_DNA"/>
</dbReference>
<dbReference type="Proteomes" id="UP000296883">
    <property type="component" value="Chromosome"/>
</dbReference>
<proteinExistence type="predicted"/>
<dbReference type="SUPFAM" id="SSF101386">
    <property type="entry name" value="all-alpha NTP pyrophosphatases"/>
    <property type="match status" value="1"/>
</dbReference>
<evidence type="ECO:0000313" key="2">
    <source>
        <dbReference type="EMBL" id="QCA28235.1"/>
    </source>
</evidence>
<organism evidence="3 5">
    <name type="scientific">Vagococcus xieshaowenii</name>
    <dbReference type="NCBI Taxonomy" id="2562451"/>
    <lineage>
        <taxon>Bacteria</taxon>
        <taxon>Bacillati</taxon>
        <taxon>Bacillota</taxon>
        <taxon>Bacilli</taxon>
        <taxon>Lactobacillales</taxon>
        <taxon>Enterococcaceae</taxon>
        <taxon>Vagococcus</taxon>
    </lineage>
</organism>
<dbReference type="CDD" id="cd11540">
    <property type="entry name" value="NTP-PPase_u3"/>
    <property type="match status" value="1"/>
</dbReference>
<evidence type="ECO:0000313" key="5">
    <source>
        <dbReference type="Proteomes" id="UP000297725"/>
    </source>
</evidence>
<protein>
    <recommendedName>
        <fullName evidence="1">NTP pyrophosphohydrolase MazG-like domain-containing protein</fullName>
    </recommendedName>
</protein>
<evidence type="ECO:0000259" key="1">
    <source>
        <dbReference type="Pfam" id="PF03819"/>
    </source>
</evidence>
<dbReference type="EMBL" id="SRHU01000018">
    <property type="protein sequence ID" value="TFZ41890.1"/>
    <property type="molecule type" value="Genomic_DNA"/>
</dbReference>
<dbReference type="Gene3D" id="1.10.287.1080">
    <property type="entry name" value="MazG-like"/>
    <property type="match status" value="1"/>
</dbReference>
<evidence type="ECO:0000313" key="3">
    <source>
        <dbReference type="EMBL" id="TFZ41890.1"/>
    </source>
</evidence>
<evidence type="ECO:0000313" key="4">
    <source>
        <dbReference type="Proteomes" id="UP000296883"/>
    </source>
</evidence>
<dbReference type="InterPro" id="IPR004518">
    <property type="entry name" value="MazG-like_dom"/>
</dbReference>
<reference evidence="3 5" key="1">
    <citation type="submission" date="2019-03" db="EMBL/GenBank/DDBJ databases">
        <title>Vagococcus sp. was isolated fron gut of Carduelis flavirostris.</title>
        <authorList>
            <person name="Ge Y."/>
        </authorList>
    </citation>
    <scope>NUCLEOTIDE SEQUENCE [LARGE SCALE GENOMIC DNA]</scope>
    <source>
        <strain evidence="3 5">CF-210</strain>
    </source>
</reference>
<dbReference type="RefSeq" id="WP_135254278.1">
    <property type="nucleotide sequence ID" value="NZ_CP038865.1"/>
</dbReference>
<dbReference type="Proteomes" id="UP000297725">
    <property type="component" value="Unassembled WGS sequence"/>
</dbReference>
<keyword evidence="4" id="KW-1185">Reference proteome</keyword>
<gene>
    <name evidence="3" type="ORF">E4031_04660</name>
    <name evidence="2" type="ORF">E4Z98_02480</name>
</gene>
<reference evidence="2 4" key="2">
    <citation type="journal article" date="2020" name="Int. J. Syst. Evol. Microbiol.">
        <title>Vagococcus xieshaowenii sp. nov., isolated from snow finch (Montifringilla taczanowskii) cloacal content.</title>
        <authorList>
            <person name="Ge Y."/>
            <person name="Yang J."/>
            <person name="Lai X.H."/>
            <person name="Zhang G."/>
            <person name="Jin D."/>
            <person name="Lu S."/>
            <person name="Wang B."/>
            <person name="Huang Y."/>
            <person name="Huang Y."/>
            <person name="Ren Z."/>
            <person name="Zhang X."/>
            <person name="Xu J."/>
        </authorList>
    </citation>
    <scope>NUCLEOTIDE SEQUENCE [LARGE SCALE GENOMIC DNA]</scope>
    <source>
        <strain evidence="4">personal::cf-49</strain>
        <strain evidence="2">Personal::cf-49</strain>
    </source>
</reference>